<dbReference type="PANTHER" id="PTHR45024:SF2">
    <property type="entry name" value="SCP2 DOMAIN-CONTAINING PROTEIN"/>
    <property type="match status" value="1"/>
</dbReference>
<dbReference type="InterPro" id="IPR020904">
    <property type="entry name" value="Sc_DH/Rdtase_CS"/>
</dbReference>
<dbReference type="InterPro" id="IPR057326">
    <property type="entry name" value="KR_dom"/>
</dbReference>
<evidence type="ECO:0000256" key="3">
    <source>
        <dbReference type="RuleBase" id="RU000363"/>
    </source>
</evidence>
<dbReference type="InterPro" id="IPR002347">
    <property type="entry name" value="SDR_fam"/>
</dbReference>
<dbReference type="Gene3D" id="3.40.50.720">
    <property type="entry name" value="NAD(P)-binding Rossmann-like Domain"/>
    <property type="match status" value="1"/>
</dbReference>
<dbReference type="PRINTS" id="PR00080">
    <property type="entry name" value="SDRFAMILY"/>
</dbReference>
<evidence type="ECO:0000259" key="4">
    <source>
        <dbReference type="SMART" id="SM00822"/>
    </source>
</evidence>
<sequence length="296" mass="30667">MANNMDRVVIVTGAGKGLGCAFALRIAEDGAAVVVNNRIRDGQPDSASAVVEEAKAAGARATANRLDVRDPQASKALVDQALAEFGRLDAVVFNAGVNGDAVRFADMRPDAFDEVMATNFFAPMRLAHAAWPHLAKSDAGRMLFVSSTAGLYGVRGRSPYASSKGALCAFAATLAHEGRRDGIGVNILMPYAATQMTGGDDALDGMLPADSVAPLASWLVSPECETAGDTWIAGAGYACKAQVLETEGDFLEEDIGAVLARRGVSLGDFAPPLGSLGAEKAFEAFMARAAGRRNAG</sequence>
<dbReference type="Proteomes" id="UP000239504">
    <property type="component" value="Unassembled WGS sequence"/>
</dbReference>
<dbReference type="GO" id="GO:0016491">
    <property type="term" value="F:oxidoreductase activity"/>
    <property type="evidence" value="ECO:0007669"/>
    <property type="project" value="UniProtKB-KW"/>
</dbReference>
<evidence type="ECO:0000313" key="5">
    <source>
        <dbReference type="EMBL" id="PQA85987.1"/>
    </source>
</evidence>
<dbReference type="OrthoDB" id="9804774at2"/>
<keyword evidence="2" id="KW-0560">Oxidoreductase</keyword>
<comment type="caution">
    <text evidence="5">The sequence shown here is derived from an EMBL/GenBank/DDBJ whole genome shotgun (WGS) entry which is preliminary data.</text>
</comment>
<dbReference type="InterPro" id="IPR051687">
    <property type="entry name" value="Peroxisomal_Beta-Oxidation"/>
</dbReference>
<evidence type="ECO:0000256" key="2">
    <source>
        <dbReference type="ARBA" id="ARBA00023002"/>
    </source>
</evidence>
<name>A0A2S7K0F5_9PROT</name>
<evidence type="ECO:0000313" key="6">
    <source>
        <dbReference type="Proteomes" id="UP000239504"/>
    </source>
</evidence>
<dbReference type="AlphaFoldDB" id="A0A2S7K0F5"/>
<dbReference type="PANTHER" id="PTHR45024">
    <property type="entry name" value="DEHYDROGENASES, SHORT CHAIN"/>
    <property type="match status" value="1"/>
</dbReference>
<dbReference type="RefSeq" id="WP_104831199.1">
    <property type="nucleotide sequence ID" value="NZ_PJCH01000015.1"/>
</dbReference>
<keyword evidence="6" id="KW-1185">Reference proteome</keyword>
<organism evidence="5 6">
    <name type="scientific">Hyphococcus luteus</name>
    <dbReference type="NCBI Taxonomy" id="2058213"/>
    <lineage>
        <taxon>Bacteria</taxon>
        <taxon>Pseudomonadati</taxon>
        <taxon>Pseudomonadota</taxon>
        <taxon>Alphaproteobacteria</taxon>
        <taxon>Parvularculales</taxon>
        <taxon>Parvularculaceae</taxon>
        <taxon>Hyphococcus</taxon>
    </lineage>
</organism>
<dbReference type="PRINTS" id="PR00081">
    <property type="entry name" value="GDHRDH"/>
</dbReference>
<dbReference type="SMART" id="SM00822">
    <property type="entry name" value="PKS_KR"/>
    <property type="match status" value="1"/>
</dbReference>
<comment type="similarity">
    <text evidence="1 3">Belongs to the short-chain dehydrogenases/reductases (SDR) family.</text>
</comment>
<dbReference type="Pfam" id="PF00106">
    <property type="entry name" value="adh_short"/>
    <property type="match status" value="1"/>
</dbReference>
<dbReference type="PROSITE" id="PS00061">
    <property type="entry name" value="ADH_SHORT"/>
    <property type="match status" value="1"/>
</dbReference>
<dbReference type="SUPFAM" id="SSF51735">
    <property type="entry name" value="NAD(P)-binding Rossmann-fold domains"/>
    <property type="match status" value="1"/>
</dbReference>
<protein>
    <submittedName>
        <fullName evidence="5">Short-chain dehydrogenase</fullName>
    </submittedName>
</protein>
<proteinExistence type="inferred from homology"/>
<reference evidence="5 6" key="1">
    <citation type="submission" date="2017-12" db="EMBL/GenBank/DDBJ databases">
        <authorList>
            <person name="Hurst M.R.H."/>
        </authorList>
    </citation>
    <scope>NUCLEOTIDE SEQUENCE [LARGE SCALE GENOMIC DNA]</scope>
    <source>
        <strain evidence="5 6">SY-3-19</strain>
    </source>
</reference>
<gene>
    <name evidence="5" type="ORF">CW354_16525</name>
</gene>
<evidence type="ECO:0000256" key="1">
    <source>
        <dbReference type="ARBA" id="ARBA00006484"/>
    </source>
</evidence>
<dbReference type="InterPro" id="IPR036291">
    <property type="entry name" value="NAD(P)-bd_dom_sf"/>
</dbReference>
<accession>A0A2S7K0F5</accession>
<feature type="domain" description="Ketoreductase" evidence="4">
    <location>
        <begin position="7"/>
        <end position="199"/>
    </location>
</feature>
<dbReference type="EMBL" id="PJCH01000015">
    <property type="protein sequence ID" value="PQA85987.1"/>
    <property type="molecule type" value="Genomic_DNA"/>
</dbReference>